<keyword evidence="2" id="KW-1185">Reference proteome</keyword>
<proteinExistence type="predicted"/>
<organism evidence="2 3">
    <name type="scientific">Parascaris univalens</name>
    <name type="common">Nematode worm</name>
    <dbReference type="NCBI Taxonomy" id="6257"/>
    <lineage>
        <taxon>Eukaryota</taxon>
        <taxon>Metazoa</taxon>
        <taxon>Ecdysozoa</taxon>
        <taxon>Nematoda</taxon>
        <taxon>Chromadorea</taxon>
        <taxon>Rhabditida</taxon>
        <taxon>Spirurina</taxon>
        <taxon>Ascaridomorpha</taxon>
        <taxon>Ascaridoidea</taxon>
        <taxon>Ascarididae</taxon>
        <taxon>Parascaris</taxon>
    </lineage>
</organism>
<dbReference type="WBParaSite" id="PgB16_g042_t01">
    <property type="protein sequence ID" value="PgB16_g042_t01"/>
    <property type="gene ID" value="PgB16_g042"/>
</dbReference>
<evidence type="ECO:0000313" key="2">
    <source>
        <dbReference type="Proteomes" id="UP000887569"/>
    </source>
</evidence>
<dbReference type="Proteomes" id="UP000887569">
    <property type="component" value="Unplaced"/>
</dbReference>
<feature type="region of interest" description="Disordered" evidence="1">
    <location>
        <begin position="272"/>
        <end position="348"/>
    </location>
</feature>
<dbReference type="AlphaFoldDB" id="A0A914ZUA5"/>
<name>A0A914ZUA5_PARUN</name>
<feature type="region of interest" description="Disordered" evidence="1">
    <location>
        <begin position="590"/>
        <end position="610"/>
    </location>
</feature>
<evidence type="ECO:0000256" key="1">
    <source>
        <dbReference type="SAM" id="MobiDB-lite"/>
    </source>
</evidence>
<accession>A0A914ZUA5</accession>
<protein>
    <submittedName>
        <fullName evidence="3">Uncharacterized protein</fullName>
    </submittedName>
</protein>
<sequence>VTLESVLVSPAFNDPHNVFPTSPLHQKFSTVANPKHDKTSFPDFSLPLTISTPKAVSVPQINSQHLGAVPCNSSHLISDAASRFHPQFYLTQTQNPTPTVSTLSSLAPTAMHAMRSNEYVSGILAKASSDLSAISSPSQRISLSSTAASYQRTDSSRQMTVVYTTGPDDVLPPLTTATKMITTAEPAVASADGRRDCATTMGESGVANTYGTQSTTDQCNSSIQVTLSGMAGGEVLISTAASFTEDVATLEHTSSRSASAAVTITKVELAEGSTLESPSSKISLRPNGESAETDETSQTEMKTAGESDRPTITELTKSFNQSNTSEKKISTPNENHFSNWAQGEQNTMGKPVVSSTAFTSVTRKSQTANKTTVDFGEQPKKTSAAAVTETYHGPIILSETAVPAYTQPLDENPETKDPLATEFPPLMSTTLVYLISPDSALRSVTSLSTKSAYSQSWLHPSHEDHRPSLMTSMPTSTSFEDLTASFTSGALLTSSEDTLKSSGTPPYVTNPDEMLISGPSTQTSVAGSQRPFDSTHDITLSTFERSTTSSSLTDFALSSTTQQTMFLQSTSKTGPVLESNSRYVEDKDHIVTPPSEGISKLPTSTEETPARPEAILSTSTMSATGLSTYQNDITTTISSVAFADRITTATVLPYRSSTLNTGKEERRNEIENERALAEMACSLRGTKPIWGIICDLSKTAEFDESVH</sequence>
<evidence type="ECO:0000313" key="3">
    <source>
        <dbReference type="WBParaSite" id="PgB16_g042_t01"/>
    </source>
</evidence>
<feature type="compositionally biased region" description="Polar residues" evidence="1">
    <location>
        <begin position="313"/>
        <end position="348"/>
    </location>
</feature>
<reference evidence="3" key="1">
    <citation type="submission" date="2022-11" db="UniProtKB">
        <authorList>
            <consortium name="WormBaseParasite"/>
        </authorList>
    </citation>
    <scope>IDENTIFICATION</scope>
</reference>